<evidence type="ECO:0000256" key="4">
    <source>
        <dbReference type="ARBA" id="ARBA00022741"/>
    </source>
</evidence>
<dbReference type="PROSITE" id="PS50929">
    <property type="entry name" value="ABC_TM1F"/>
    <property type="match status" value="1"/>
</dbReference>
<feature type="transmembrane region" description="Helical" evidence="8">
    <location>
        <begin position="314"/>
        <end position="334"/>
    </location>
</feature>
<evidence type="ECO:0000256" key="8">
    <source>
        <dbReference type="SAM" id="Phobius"/>
    </source>
</evidence>
<dbReference type="AlphaFoldDB" id="A0A1R0Y9X4"/>
<keyword evidence="7 8" id="KW-0472">Membrane</keyword>
<dbReference type="Pfam" id="PF00005">
    <property type="entry name" value="ABC_tran"/>
    <property type="match status" value="1"/>
</dbReference>
<evidence type="ECO:0000256" key="7">
    <source>
        <dbReference type="ARBA" id="ARBA00023136"/>
    </source>
</evidence>
<feature type="transmembrane region" description="Helical" evidence="8">
    <location>
        <begin position="211"/>
        <end position="237"/>
    </location>
</feature>
<evidence type="ECO:0000256" key="6">
    <source>
        <dbReference type="ARBA" id="ARBA00022989"/>
    </source>
</evidence>
<evidence type="ECO:0000259" key="10">
    <source>
        <dbReference type="PROSITE" id="PS50929"/>
    </source>
</evidence>
<gene>
    <name evidence="11" type="ORF">BSK52_00630</name>
</gene>
<dbReference type="InterPro" id="IPR003593">
    <property type="entry name" value="AAA+_ATPase"/>
</dbReference>
<keyword evidence="5" id="KW-0067">ATP-binding</keyword>
<dbReference type="InterPro" id="IPR011527">
    <property type="entry name" value="ABC1_TM_dom"/>
</dbReference>
<dbReference type="PROSITE" id="PS00211">
    <property type="entry name" value="ABC_TRANSPORTER_1"/>
    <property type="match status" value="1"/>
</dbReference>
<evidence type="ECO:0000313" key="11">
    <source>
        <dbReference type="EMBL" id="OMD44084.1"/>
    </source>
</evidence>
<evidence type="ECO:0000256" key="2">
    <source>
        <dbReference type="ARBA" id="ARBA00022448"/>
    </source>
</evidence>
<keyword evidence="3 8" id="KW-0812">Transmembrane</keyword>
<reference evidence="11 12" key="1">
    <citation type="submission" date="2016-10" db="EMBL/GenBank/DDBJ databases">
        <title>Paenibacillus species isolates.</title>
        <authorList>
            <person name="Beno S.M."/>
        </authorList>
    </citation>
    <scope>NUCLEOTIDE SEQUENCE [LARGE SCALE GENOMIC DNA]</scope>
    <source>
        <strain evidence="11 12">FSL H7-0710</strain>
    </source>
</reference>
<dbReference type="Gene3D" id="1.20.1560.10">
    <property type="entry name" value="ABC transporter type 1, transmembrane domain"/>
    <property type="match status" value="1"/>
</dbReference>
<dbReference type="Pfam" id="PF00664">
    <property type="entry name" value="ABC_membrane"/>
    <property type="match status" value="1"/>
</dbReference>
<evidence type="ECO:0000256" key="5">
    <source>
        <dbReference type="ARBA" id="ARBA00022840"/>
    </source>
</evidence>
<feature type="transmembrane region" description="Helical" evidence="8">
    <location>
        <begin position="169"/>
        <end position="191"/>
    </location>
</feature>
<dbReference type="InterPro" id="IPR039421">
    <property type="entry name" value="Type_1_exporter"/>
</dbReference>
<evidence type="ECO:0000313" key="12">
    <source>
        <dbReference type="Proteomes" id="UP000187439"/>
    </source>
</evidence>
<dbReference type="InterPro" id="IPR017871">
    <property type="entry name" value="ABC_transporter-like_CS"/>
</dbReference>
<accession>A0A1R0Y9X4</accession>
<feature type="transmembrane region" description="Helical" evidence="8">
    <location>
        <begin position="287"/>
        <end position="308"/>
    </location>
</feature>
<dbReference type="PANTHER" id="PTHR43394">
    <property type="entry name" value="ATP-DEPENDENT PERMEASE MDL1, MITOCHONDRIAL"/>
    <property type="match status" value="1"/>
</dbReference>
<dbReference type="InterPro" id="IPR027417">
    <property type="entry name" value="P-loop_NTPase"/>
</dbReference>
<dbReference type="SUPFAM" id="SSF90123">
    <property type="entry name" value="ABC transporter transmembrane region"/>
    <property type="match status" value="1"/>
</dbReference>
<name>A0A1R0Y9X4_9BACL</name>
<evidence type="ECO:0000256" key="1">
    <source>
        <dbReference type="ARBA" id="ARBA00004651"/>
    </source>
</evidence>
<sequence length="737" mass="81858">MKGGKCMPHIDKLPKSIEMQLTEQPLFHFVSDLMKDGQFGEQWLVLTEKELSVWGTDGKLVSKLFVSSITDSRVVGGVGGGSLLVDTKEGPMILIRYTASLTSIFGFASKLIAAVAKGEERPTASEKEFPRHCPKCRNPLPDDSQACPVCKSNGKVLFRMLSYAKPYKIQMIAAAIMLIFTTLVELVPPFLTKMIVDNVLTKKDMGSTLLWIVIGLAATSLVVTLMQTVRGLIGVWIGSKIMGDLRHDVYHSLMKLSLSFFDRRQSSQFIGRVNNDSEAMRQFMTDGVIWVSGESLRVIAIFAIMFSMDWKLTLLAMLPMPLMVVLSTVLWPMIGRRWYQQWRSIFRLNALVGDSLQGIRVVKAFGQETTEMSRYTVANKELVRHNIRIEGLWQGMFPAFALVAGVGTLLIWYYGGRTVLDGQLSIGTLIALVTYLGMLLGPLQWVSQMINWASHAISAADRVFEIMDTPSDVPDTTNPADIGRVNGEVEFKQVTYGYEKHHPVLKNVDLKVGAGEMIGLVGHSGAGKSTFINMICRFYDTDEGTITIDGVDIRNISQSDLRSQIGVVLQETFLFDGTIAENIAYSKPDATELEIMRAAKIANAHDFIVQLPDGYDTRVGERGHKLSGGEKQRVSIARAIIHDPRILILDEATASVDTVTERQIQEAISRLVKGRTTFAIAHRLSTLRNANRLVVLERGKIIEVGTHEELLAVEGAYFKLVEAQKEMSQIKGVEVHE</sequence>
<keyword evidence="6 8" id="KW-1133">Transmembrane helix</keyword>
<dbReference type="PROSITE" id="PS50893">
    <property type="entry name" value="ABC_TRANSPORTER_2"/>
    <property type="match status" value="1"/>
</dbReference>
<dbReference type="GO" id="GO:0005886">
    <property type="term" value="C:plasma membrane"/>
    <property type="evidence" value="ECO:0007669"/>
    <property type="project" value="UniProtKB-SubCell"/>
</dbReference>
<protein>
    <submittedName>
        <fullName evidence="11">ABC transporter</fullName>
    </submittedName>
</protein>
<dbReference type="InterPro" id="IPR003439">
    <property type="entry name" value="ABC_transporter-like_ATP-bd"/>
</dbReference>
<dbReference type="CDD" id="cd18563">
    <property type="entry name" value="ABC_6TM_exporter_like"/>
    <property type="match status" value="1"/>
</dbReference>
<feature type="transmembrane region" description="Helical" evidence="8">
    <location>
        <begin position="392"/>
        <end position="414"/>
    </location>
</feature>
<dbReference type="GO" id="GO:0016887">
    <property type="term" value="F:ATP hydrolysis activity"/>
    <property type="evidence" value="ECO:0007669"/>
    <property type="project" value="InterPro"/>
</dbReference>
<organism evidence="11 12">
    <name type="scientific">Paenibacillus odorifer</name>
    <dbReference type="NCBI Taxonomy" id="189426"/>
    <lineage>
        <taxon>Bacteria</taxon>
        <taxon>Bacillati</taxon>
        <taxon>Bacillota</taxon>
        <taxon>Bacilli</taxon>
        <taxon>Bacillales</taxon>
        <taxon>Paenibacillaceae</taxon>
        <taxon>Paenibacillus</taxon>
    </lineage>
</organism>
<dbReference type="Gene3D" id="3.40.50.300">
    <property type="entry name" value="P-loop containing nucleotide triphosphate hydrolases"/>
    <property type="match status" value="1"/>
</dbReference>
<dbReference type="EMBL" id="MPTC01000001">
    <property type="protein sequence ID" value="OMD44084.1"/>
    <property type="molecule type" value="Genomic_DNA"/>
</dbReference>
<dbReference type="InterPro" id="IPR036640">
    <property type="entry name" value="ABC1_TM_sf"/>
</dbReference>
<dbReference type="SMART" id="SM00382">
    <property type="entry name" value="AAA"/>
    <property type="match status" value="1"/>
</dbReference>
<dbReference type="PANTHER" id="PTHR43394:SF1">
    <property type="entry name" value="ATP-BINDING CASSETTE SUB-FAMILY B MEMBER 10, MITOCHONDRIAL"/>
    <property type="match status" value="1"/>
</dbReference>
<evidence type="ECO:0000256" key="3">
    <source>
        <dbReference type="ARBA" id="ARBA00022692"/>
    </source>
</evidence>
<comment type="subcellular location">
    <subcellularLocation>
        <location evidence="1">Cell membrane</location>
        <topology evidence="1">Multi-pass membrane protein</topology>
    </subcellularLocation>
</comment>
<comment type="caution">
    <text evidence="11">The sequence shown here is derived from an EMBL/GenBank/DDBJ whole genome shotgun (WGS) entry which is preliminary data.</text>
</comment>
<dbReference type="GO" id="GO:0015421">
    <property type="term" value="F:ABC-type oligopeptide transporter activity"/>
    <property type="evidence" value="ECO:0007669"/>
    <property type="project" value="TreeGrafter"/>
</dbReference>
<evidence type="ECO:0000259" key="9">
    <source>
        <dbReference type="PROSITE" id="PS50893"/>
    </source>
</evidence>
<feature type="domain" description="ABC transmembrane type-1" evidence="10">
    <location>
        <begin position="172"/>
        <end position="451"/>
    </location>
</feature>
<dbReference type="FunFam" id="3.40.50.300:FF:000287">
    <property type="entry name" value="Multidrug ABC transporter ATP-binding protein"/>
    <property type="match status" value="1"/>
</dbReference>
<keyword evidence="4" id="KW-0547">Nucleotide-binding</keyword>
<feature type="domain" description="ABC transporter" evidence="9">
    <location>
        <begin position="489"/>
        <end position="723"/>
    </location>
</feature>
<feature type="transmembrane region" description="Helical" evidence="8">
    <location>
        <begin position="426"/>
        <end position="446"/>
    </location>
</feature>
<dbReference type="Proteomes" id="UP000187439">
    <property type="component" value="Unassembled WGS sequence"/>
</dbReference>
<keyword evidence="2" id="KW-0813">Transport</keyword>
<dbReference type="GO" id="GO:0005524">
    <property type="term" value="F:ATP binding"/>
    <property type="evidence" value="ECO:0007669"/>
    <property type="project" value="UniProtKB-KW"/>
</dbReference>
<proteinExistence type="predicted"/>
<dbReference type="SUPFAM" id="SSF52540">
    <property type="entry name" value="P-loop containing nucleoside triphosphate hydrolases"/>
    <property type="match status" value="1"/>
</dbReference>